<keyword evidence="4" id="KW-1185">Reference proteome</keyword>
<evidence type="ECO:0000313" key="5">
    <source>
        <dbReference type="WBParaSite" id="EEL_0000151001-mRNA-1"/>
    </source>
</evidence>
<dbReference type="InterPro" id="IPR013783">
    <property type="entry name" value="Ig-like_fold"/>
</dbReference>
<dbReference type="InterPro" id="IPR000535">
    <property type="entry name" value="MSP_dom"/>
</dbReference>
<dbReference type="SUPFAM" id="SSF49354">
    <property type="entry name" value="PapD-like"/>
    <property type="match status" value="1"/>
</dbReference>
<dbReference type="InterPro" id="IPR008962">
    <property type="entry name" value="PapD-like_sf"/>
</dbReference>
<keyword evidence="1" id="KW-0206">Cytoskeleton</keyword>
<reference evidence="5" key="1">
    <citation type="submission" date="2017-02" db="UniProtKB">
        <authorList>
            <consortium name="WormBaseParasite"/>
        </authorList>
    </citation>
    <scope>IDENTIFICATION</scope>
</reference>
<protein>
    <recommendedName>
        <fullName evidence="1">Major sperm protein</fullName>
    </recommendedName>
</protein>
<comment type="function">
    <text evidence="1">Central component in molecular interactions underlying sperm crawling. Forms an extensive filament system that extends from sperm villipoda, along the leading edge of the pseudopod.</text>
</comment>
<sequence length="232" mass="26409">MSTKMSDNISRPKITYMPIIVEPAFPTFTLRPIKGNLNQQTANLIIVNTSPHKLIFKIVPKSSDVSYSIRPEIDYLAPNGCRLVGISINQAPQPKRKHDFTYKVLALNPNESFGISAVQFWEQNQLENNGWYIEKCIITNSTSAAPLQEAQFVCLEAEVESSLDSSKRSVPRVRRKRIDNEPKLSSSADDPIRMRRRVSSLDHSETSNYPQQKLSLHYKFQSIFLATNFYTA</sequence>
<dbReference type="Proteomes" id="UP000050640">
    <property type="component" value="Unplaced"/>
</dbReference>
<dbReference type="Gene3D" id="2.60.40.10">
    <property type="entry name" value="Immunoglobulins"/>
    <property type="match status" value="1"/>
</dbReference>
<proteinExistence type="predicted"/>
<evidence type="ECO:0000256" key="1">
    <source>
        <dbReference type="RuleBase" id="RU003425"/>
    </source>
</evidence>
<evidence type="ECO:0000259" key="3">
    <source>
        <dbReference type="PROSITE" id="PS50202"/>
    </source>
</evidence>
<dbReference type="Pfam" id="PF00635">
    <property type="entry name" value="Motile_Sperm"/>
    <property type="match status" value="1"/>
</dbReference>
<organism evidence="4 5">
    <name type="scientific">Elaeophora elaphi</name>
    <dbReference type="NCBI Taxonomy" id="1147741"/>
    <lineage>
        <taxon>Eukaryota</taxon>
        <taxon>Metazoa</taxon>
        <taxon>Ecdysozoa</taxon>
        <taxon>Nematoda</taxon>
        <taxon>Chromadorea</taxon>
        <taxon>Rhabditida</taxon>
        <taxon>Spirurina</taxon>
        <taxon>Spiruromorpha</taxon>
        <taxon>Filarioidea</taxon>
        <taxon>Onchocercidae</taxon>
        <taxon>Elaeophora</taxon>
    </lineage>
</organism>
<dbReference type="AlphaFoldDB" id="A0A0R3RJ52"/>
<feature type="domain" description="MSP" evidence="3">
    <location>
        <begin position="18"/>
        <end position="139"/>
    </location>
</feature>
<accession>A0A0R3RJ52</accession>
<dbReference type="WBParaSite" id="EEL_0000151001-mRNA-1">
    <property type="protein sequence ID" value="EEL_0000151001-mRNA-1"/>
    <property type="gene ID" value="EEL_0000151001"/>
</dbReference>
<evidence type="ECO:0000313" key="4">
    <source>
        <dbReference type="Proteomes" id="UP000050640"/>
    </source>
</evidence>
<feature type="region of interest" description="Disordered" evidence="2">
    <location>
        <begin position="166"/>
        <end position="192"/>
    </location>
</feature>
<evidence type="ECO:0000256" key="2">
    <source>
        <dbReference type="SAM" id="MobiDB-lite"/>
    </source>
</evidence>
<keyword evidence="1" id="KW-0963">Cytoplasm</keyword>
<dbReference type="PROSITE" id="PS50202">
    <property type="entry name" value="MSP"/>
    <property type="match status" value="1"/>
</dbReference>
<name>A0A0R3RJ52_9BILA</name>